<dbReference type="GO" id="GO:0006355">
    <property type="term" value="P:regulation of DNA-templated transcription"/>
    <property type="evidence" value="ECO:0007669"/>
    <property type="project" value="InterPro"/>
</dbReference>
<dbReference type="Proteomes" id="UP000198882">
    <property type="component" value="Unassembled WGS sequence"/>
</dbReference>
<evidence type="ECO:0000256" key="1">
    <source>
        <dbReference type="ARBA" id="ARBA00023015"/>
    </source>
</evidence>
<dbReference type="InterPro" id="IPR000792">
    <property type="entry name" value="Tscrpt_reg_LuxR_C"/>
</dbReference>
<dbReference type="Pfam" id="PF04967">
    <property type="entry name" value="HTH_10"/>
    <property type="match status" value="1"/>
</dbReference>
<dbReference type="GO" id="GO:0003677">
    <property type="term" value="F:DNA binding"/>
    <property type="evidence" value="ECO:0007669"/>
    <property type="project" value="InterPro"/>
</dbReference>
<keyword evidence="2" id="KW-0804">Transcription</keyword>
<keyword evidence="5" id="KW-1185">Reference proteome</keyword>
<dbReference type="AlphaFoldDB" id="A0A1G8YEU8"/>
<evidence type="ECO:0000313" key="5">
    <source>
        <dbReference type="Proteomes" id="UP000198882"/>
    </source>
</evidence>
<dbReference type="EMBL" id="FNFE01000002">
    <property type="protein sequence ID" value="SDK01439.1"/>
    <property type="molecule type" value="Genomic_DNA"/>
</dbReference>
<dbReference type="PANTHER" id="PTHR34236:SF1">
    <property type="entry name" value="DIMETHYL SULFOXIDE REDUCTASE TRANSCRIPTIONAL ACTIVATOR"/>
    <property type="match status" value="1"/>
</dbReference>
<name>A0A1G8YEU8_9EURY</name>
<dbReference type="InterPro" id="IPR007050">
    <property type="entry name" value="HTH_bacterioopsin"/>
</dbReference>
<dbReference type="OrthoDB" id="202021at2157"/>
<protein>
    <submittedName>
        <fullName evidence="4">Predicted DNA binding protein, contains HTH domain</fullName>
    </submittedName>
</protein>
<sequence>MGQRFIAELVVSHDDLPLMPTVRDVSSATITVESQPLSYPEQPGPIIFYSVSDTDFSTFESLLETDHTVAKWEVAMEFTDCRIYQIYVSSDAKFTTPEIADLGLQMLSIRNTDRGWQFRLLAPNRERLGDYWQYCREEGVQFHLEKLYSTGPRAGPATGDGLEAAFTDRQREVARTAARMGYFEPDGADAAAVADELEITPSTLSTHLRRIMAKVLRHTFDD</sequence>
<dbReference type="STRING" id="1095776.SAMN04515672_2140"/>
<evidence type="ECO:0000256" key="2">
    <source>
        <dbReference type="ARBA" id="ARBA00023163"/>
    </source>
</evidence>
<evidence type="ECO:0000313" key="4">
    <source>
        <dbReference type="EMBL" id="SDK01439.1"/>
    </source>
</evidence>
<dbReference type="Gene3D" id="1.10.10.10">
    <property type="entry name" value="Winged helix-like DNA-binding domain superfamily/Winged helix DNA-binding domain"/>
    <property type="match status" value="1"/>
</dbReference>
<dbReference type="InterPro" id="IPR016032">
    <property type="entry name" value="Sig_transdc_resp-reg_C-effctor"/>
</dbReference>
<proteinExistence type="predicted"/>
<feature type="domain" description="HTH luxR-type" evidence="3">
    <location>
        <begin position="187"/>
        <end position="214"/>
    </location>
</feature>
<accession>A0A1G8YEU8</accession>
<reference evidence="5" key="1">
    <citation type="submission" date="2016-10" db="EMBL/GenBank/DDBJ databases">
        <authorList>
            <person name="Varghese N."/>
            <person name="Submissions S."/>
        </authorList>
    </citation>
    <scope>NUCLEOTIDE SEQUENCE [LARGE SCALE GENOMIC DNA]</scope>
    <source>
        <strain evidence="5">B4,CECT 8067,JCM 17497</strain>
    </source>
</reference>
<gene>
    <name evidence="4" type="ORF">SAMN04515672_2140</name>
</gene>
<keyword evidence="1" id="KW-0805">Transcription regulation</keyword>
<dbReference type="SUPFAM" id="SSF46894">
    <property type="entry name" value="C-terminal effector domain of the bipartite response regulators"/>
    <property type="match status" value="1"/>
</dbReference>
<dbReference type="RefSeq" id="WP_090305525.1">
    <property type="nucleotide sequence ID" value="NZ_FNFE01000002.1"/>
</dbReference>
<dbReference type="PROSITE" id="PS00622">
    <property type="entry name" value="HTH_LUXR_1"/>
    <property type="match status" value="1"/>
</dbReference>
<dbReference type="InterPro" id="IPR036388">
    <property type="entry name" value="WH-like_DNA-bd_sf"/>
</dbReference>
<organism evidence="4 5">
    <name type="scientific">Natronorubrum texcoconense</name>
    <dbReference type="NCBI Taxonomy" id="1095776"/>
    <lineage>
        <taxon>Archaea</taxon>
        <taxon>Methanobacteriati</taxon>
        <taxon>Methanobacteriota</taxon>
        <taxon>Stenosarchaea group</taxon>
        <taxon>Halobacteria</taxon>
        <taxon>Halobacteriales</taxon>
        <taxon>Natrialbaceae</taxon>
        <taxon>Natronorubrum</taxon>
    </lineage>
</organism>
<dbReference type="PANTHER" id="PTHR34236">
    <property type="entry name" value="DIMETHYL SULFOXIDE REDUCTASE TRANSCRIPTIONAL ACTIVATOR"/>
    <property type="match status" value="1"/>
</dbReference>
<evidence type="ECO:0000259" key="3">
    <source>
        <dbReference type="PROSITE" id="PS00622"/>
    </source>
</evidence>